<keyword evidence="2" id="KW-1185">Reference proteome</keyword>
<dbReference type="EMBL" id="PKMF04000474">
    <property type="protein sequence ID" value="KAK7829769.1"/>
    <property type="molecule type" value="Genomic_DNA"/>
</dbReference>
<proteinExistence type="predicted"/>
<accession>A0AAW0JUB4</accession>
<gene>
    <name evidence="1" type="primary">NPSN13_2</name>
    <name evidence="1" type="ORF">CFP56_028860</name>
</gene>
<evidence type="ECO:0000313" key="1">
    <source>
        <dbReference type="EMBL" id="KAK7829769.1"/>
    </source>
</evidence>
<comment type="caution">
    <text evidence="1">The sequence shown here is derived from an EMBL/GenBank/DDBJ whole genome shotgun (WGS) entry which is preliminary data.</text>
</comment>
<dbReference type="AlphaFoldDB" id="A0AAW0JUB4"/>
<organism evidence="1 2">
    <name type="scientific">Quercus suber</name>
    <name type="common">Cork oak</name>
    <dbReference type="NCBI Taxonomy" id="58331"/>
    <lineage>
        <taxon>Eukaryota</taxon>
        <taxon>Viridiplantae</taxon>
        <taxon>Streptophyta</taxon>
        <taxon>Embryophyta</taxon>
        <taxon>Tracheophyta</taxon>
        <taxon>Spermatophyta</taxon>
        <taxon>Magnoliopsida</taxon>
        <taxon>eudicotyledons</taxon>
        <taxon>Gunneridae</taxon>
        <taxon>Pentapetalae</taxon>
        <taxon>rosids</taxon>
        <taxon>fabids</taxon>
        <taxon>Fagales</taxon>
        <taxon>Fagaceae</taxon>
        <taxon>Quercus</taxon>
    </lineage>
</organism>
<protein>
    <submittedName>
        <fullName evidence="1">Plant snare 13</fullName>
    </submittedName>
</protein>
<reference evidence="1 2" key="1">
    <citation type="journal article" date="2018" name="Sci. Data">
        <title>The draft genome sequence of cork oak.</title>
        <authorList>
            <person name="Ramos A.M."/>
            <person name="Usie A."/>
            <person name="Barbosa P."/>
            <person name="Barros P.M."/>
            <person name="Capote T."/>
            <person name="Chaves I."/>
            <person name="Simoes F."/>
            <person name="Abreu I."/>
            <person name="Carrasquinho I."/>
            <person name="Faro C."/>
            <person name="Guimaraes J.B."/>
            <person name="Mendonca D."/>
            <person name="Nobrega F."/>
            <person name="Rodrigues L."/>
            <person name="Saibo N.J.M."/>
            <person name="Varela M.C."/>
            <person name="Egas C."/>
            <person name="Matos J."/>
            <person name="Miguel C.M."/>
            <person name="Oliveira M.M."/>
            <person name="Ricardo C.P."/>
            <person name="Goncalves S."/>
        </authorList>
    </citation>
    <scope>NUCLEOTIDE SEQUENCE [LARGE SCALE GENOMIC DNA]</scope>
    <source>
        <strain evidence="2">cv. HL8</strain>
    </source>
</reference>
<evidence type="ECO:0000313" key="2">
    <source>
        <dbReference type="Proteomes" id="UP000237347"/>
    </source>
</evidence>
<dbReference type="Proteomes" id="UP000237347">
    <property type="component" value="Unassembled WGS sequence"/>
</dbReference>
<sequence>MKVLRGFAFLRFEMHIKEFDRQAKDLDSRNDPDTNKMLYEKKNVSNLEIKRIDLFDGGTEGYGEDNLGNPNNKDIRDIPGLAPPAMTRKLLWGASLKFRKGSSNEIVIMICHLIE</sequence>
<name>A0AAW0JUB4_QUESU</name>